<evidence type="ECO:0000259" key="3">
    <source>
        <dbReference type="Pfam" id="PF18917"/>
    </source>
</evidence>
<dbReference type="EMBL" id="UOEU01000375">
    <property type="protein sequence ID" value="VAW32612.1"/>
    <property type="molecule type" value="Genomic_DNA"/>
</dbReference>
<feature type="domain" description="DUF2154" evidence="2">
    <location>
        <begin position="120"/>
        <end position="210"/>
    </location>
</feature>
<dbReference type="Pfam" id="PF17115">
    <property type="entry name" value="Toast_rack_N"/>
    <property type="match status" value="1"/>
</dbReference>
<feature type="transmembrane region" description="Helical" evidence="1">
    <location>
        <begin position="69"/>
        <end position="93"/>
    </location>
</feature>
<gene>
    <name evidence="4" type="ORF">MNBD_CHLOROFLEXI01-2225</name>
</gene>
<organism evidence="4">
    <name type="scientific">hydrothermal vent metagenome</name>
    <dbReference type="NCBI Taxonomy" id="652676"/>
    <lineage>
        <taxon>unclassified sequences</taxon>
        <taxon>metagenomes</taxon>
        <taxon>ecological metagenomes</taxon>
    </lineage>
</organism>
<keyword evidence="1" id="KW-0812">Transmembrane</keyword>
<dbReference type="InterPro" id="IPR043726">
    <property type="entry name" value="LiaI-LiaF-like_TM1"/>
</dbReference>
<proteinExistence type="predicted"/>
<evidence type="ECO:0000259" key="2">
    <source>
        <dbReference type="Pfam" id="PF17115"/>
    </source>
</evidence>
<feature type="transmembrane region" description="Helical" evidence="1">
    <location>
        <begin position="43"/>
        <end position="62"/>
    </location>
</feature>
<evidence type="ECO:0000313" key="4">
    <source>
        <dbReference type="EMBL" id="VAW32612.1"/>
    </source>
</evidence>
<dbReference type="Pfam" id="PF18917">
    <property type="entry name" value="LiaI-LiaF-like_TM1"/>
    <property type="match status" value="1"/>
</dbReference>
<keyword evidence="1" id="KW-0472">Membrane</keyword>
<feature type="transmembrane region" description="Helical" evidence="1">
    <location>
        <begin position="12"/>
        <end position="31"/>
    </location>
</feature>
<accession>A0A3B0V1K2</accession>
<protein>
    <recommendedName>
        <fullName evidence="5">DUF5668 domain-containing protein</fullName>
    </recommendedName>
</protein>
<sequence>MDNFNDGRRHKNGRSLFGSFFLIGLGIYFLLRNMGIVSDLNWAVAFQLWPLLLIFGGLNIIVQQVRRPFGTALSGLVSLTAVTVFGAILLFGVELPFLSRFNLQTSAEYRQEIVEVSGDGVETSEISLDLSRLKTEVTGLNSSQNLLEGTLSIAGELNLQEEVRGSKATISLGEHSPNFWSGGWVAGSQQPPWKIGLSRTIPMDLTIDMGSGSADLLLASLLLTDLNIDIRSGSMNLQLPGGEYDIRLDGGSGRMEVALPANGHQELIIDGASGSISLSLPPNMAARMEIDKGSGSVSVDGRFTQTSGDDHDLIWETPNYQANSDNAILIIIDGGSGSITIEQPQGR</sequence>
<evidence type="ECO:0008006" key="5">
    <source>
        <dbReference type="Google" id="ProtNLM"/>
    </source>
</evidence>
<dbReference type="InterPro" id="IPR031346">
    <property type="entry name" value="DUF2154_N"/>
</dbReference>
<dbReference type="AlphaFoldDB" id="A0A3B0V1K2"/>
<reference evidence="4" key="1">
    <citation type="submission" date="2018-06" db="EMBL/GenBank/DDBJ databases">
        <authorList>
            <person name="Zhirakovskaya E."/>
        </authorList>
    </citation>
    <scope>NUCLEOTIDE SEQUENCE</scope>
</reference>
<feature type="domain" description="LiaI-LiaF-like transmembrane region" evidence="3">
    <location>
        <begin position="16"/>
        <end position="61"/>
    </location>
</feature>
<name>A0A3B0V1K2_9ZZZZ</name>
<evidence type="ECO:0000256" key="1">
    <source>
        <dbReference type="SAM" id="Phobius"/>
    </source>
</evidence>
<keyword evidence="1" id="KW-1133">Transmembrane helix</keyword>